<dbReference type="RefSeq" id="WP_144065799.1">
    <property type="nucleotide sequence ID" value="NZ_FWYC01000027.1"/>
</dbReference>
<proteinExistence type="predicted"/>
<dbReference type="EMBL" id="FWYC01000027">
    <property type="protein sequence ID" value="SMD25401.1"/>
    <property type="molecule type" value="Genomic_DNA"/>
</dbReference>
<evidence type="ECO:0000256" key="2">
    <source>
        <dbReference type="SAM" id="SignalP"/>
    </source>
</evidence>
<protein>
    <recommendedName>
        <fullName evidence="5">Lipoprotein</fullName>
    </recommendedName>
</protein>
<dbReference type="PROSITE" id="PS51257">
    <property type="entry name" value="PROKAR_LIPOPROTEIN"/>
    <property type="match status" value="1"/>
</dbReference>
<dbReference type="AlphaFoldDB" id="A0A1W2FU02"/>
<keyword evidence="4" id="KW-1185">Reference proteome</keyword>
<dbReference type="OrthoDB" id="3617777at2"/>
<gene>
    <name evidence="3" type="ORF">SAMN05660733_08139</name>
</gene>
<feature type="compositionally biased region" description="Low complexity" evidence="1">
    <location>
        <begin position="22"/>
        <end position="43"/>
    </location>
</feature>
<evidence type="ECO:0000256" key="1">
    <source>
        <dbReference type="SAM" id="MobiDB-lite"/>
    </source>
</evidence>
<reference evidence="4" key="1">
    <citation type="submission" date="2017-04" db="EMBL/GenBank/DDBJ databases">
        <authorList>
            <person name="Varghese N."/>
            <person name="Submissions S."/>
        </authorList>
    </citation>
    <scope>NUCLEOTIDE SEQUENCE [LARGE SCALE GENOMIC DNA]</scope>
    <source>
        <strain evidence="4">DSM 44073</strain>
    </source>
</reference>
<evidence type="ECO:0000313" key="4">
    <source>
        <dbReference type="Proteomes" id="UP000192840"/>
    </source>
</evidence>
<accession>A0A1W2FU02</accession>
<feature type="region of interest" description="Disordered" evidence="1">
    <location>
        <begin position="22"/>
        <end position="51"/>
    </location>
</feature>
<evidence type="ECO:0008006" key="5">
    <source>
        <dbReference type="Google" id="ProtNLM"/>
    </source>
</evidence>
<name>A0A1W2FU02_9PSEU</name>
<organism evidence="3 4">
    <name type="scientific">Lentzea albidocapillata</name>
    <dbReference type="NCBI Taxonomy" id="40571"/>
    <lineage>
        <taxon>Bacteria</taxon>
        <taxon>Bacillati</taxon>
        <taxon>Actinomycetota</taxon>
        <taxon>Actinomycetes</taxon>
        <taxon>Pseudonocardiales</taxon>
        <taxon>Pseudonocardiaceae</taxon>
        <taxon>Lentzea</taxon>
    </lineage>
</organism>
<feature type="chain" id="PRO_5039245604" description="Lipoprotein" evidence="2">
    <location>
        <begin position="19"/>
        <end position="161"/>
    </location>
</feature>
<evidence type="ECO:0000313" key="3">
    <source>
        <dbReference type="EMBL" id="SMD25401.1"/>
    </source>
</evidence>
<dbReference type="Proteomes" id="UP000192840">
    <property type="component" value="Unassembled WGS sequence"/>
</dbReference>
<keyword evidence="2" id="KW-0732">Signal</keyword>
<feature type="signal peptide" evidence="2">
    <location>
        <begin position="1"/>
        <end position="18"/>
    </location>
</feature>
<sequence>MAMRIVMPVVVCALVVGACGSPQPGSPQTPTAATTSATVPSHSPKAEEGPVGTLDVVVEEPAERANSAVRFLRVENADGKSVVERSFRTVPAELSEYLPKGRYRVVSWIRDCGGDCRSKEDKDLDAPTRICGIRVDVREEAVAAVTVDAPAESDCAMTGGG</sequence>